<protein>
    <submittedName>
        <fullName evidence="1">Uncharacterized protein</fullName>
    </submittedName>
</protein>
<sequence>GIDNDLLIHLLKDFYVSESGYYNKLYQVTSRVLTDGRSDTGGYGSKSISGGNWLQATYIRPVYVQSVEIAGGYIPAWGHAKSGAYGDLYLQYSTDNLKWVTVRTLPKQPGTQIMSYSLLKPITAQYWRLTSINNWIATTEFALKPLIKPQ</sequence>
<gene>
    <name evidence="1" type="ORF">PACLA_8A017190</name>
</gene>
<name>A0A6S7J018_PARCT</name>
<feature type="non-terminal residue" evidence="1">
    <location>
        <position position="150"/>
    </location>
</feature>
<evidence type="ECO:0000313" key="1">
    <source>
        <dbReference type="EMBL" id="CAB4025136.1"/>
    </source>
</evidence>
<keyword evidence="2" id="KW-1185">Reference proteome</keyword>
<comment type="caution">
    <text evidence="1">The sequence shown here is derived from an EMBL/GenBank/DDBJ whole genome shotgun (WGS) entry which is preliminary data.</text>
</comment>
<dbReference type="Proteomes" id="UP001152795">
    <property type="component" value="Unassembled WGS sequence"/>
</dbReference>
<dbReference type="EMBL" id="CACRXK020013434">
    <property type="protein sequence ID" value="CAB4025136.1"/>
    <property type="molecule type" value="Genomic_DNA"/>
</dbReference>
<dbReference type="InterPro" id="IPR000421">
    <property type="entry name" value="FA58C"/>
</dbReference>
<evidence type="ECO:0000313" key="2">
    <source>
        <dbReference type="Proteomes" id="UP001152795"/>
    </source>
</evidence>
<organism evidence="1 2">
    <name type="scientific">Paramuricea clavata</name>
    <name type="common">Red gorgonian</name>
    <name type="synonym">Violescent sea-whip</name>
    <dbReference type="NCBI Taxonomy" id="317549"/>
    <lineage>
        <taxon>Eukaryota</taxon>
        <taxon>Metazoa</taxon>
        <taxon>Cnidaria</taxon>
        <taxon>Anthozoa</taxon>
        <taxon>Octocorallia</taxon>
        <taxon>Malacalcyonacea</taxon>
        <taxon>Plexauridae</taxon>
        <taxon>Paramuricea</taxon>
    </lineage>
</organism>
<dbReference type="PROSITE" id="PS50022">
    <property type="entry name" value="FA58C_3"/>
    <property type="match status" value="1"/>
</dbReference>
<dbReference type="SUPFAM" id="SSF49785">
    <property type="entry name" value="Galactose-binding domain-like"/>
    <property type="match status" value="1"/>
</dbReference>
<proteinExistence type="predicted"/>
<accession>A0A6S7J018</accession>
<reference evidence="1" key="1">
    <citation type="submission" date="2020-04" db="EMBL/GenBank/DDBJ databases">
        <authorList>
            <person name="Alioto T."/>
            <person name="Alioto T."/>
            <person name="Gomez Garrido J."/>
        </authorList>
    </citation>
    <scope>NUCLEOTIDE SEQUENCE</scope>
    <source>
        <strain evidence="1">A484AB</strain>
    </source>
</reference>
<dbReference type="AlphaFoldDB" id="A0A6S7J018"/>
<dbReference type="InterPro" id="IPR008979">
    <property type="entry name" value="Galactose-bd-like_sf"/>
</dbReference>
<dbReference type="Gene3D" id="2.60.120.260">
    <property type="entry name" value="Galactose-binding domain-like"/>
    <property type="match status" value="1"/>
</dbReference>
<dbReference type="OrthoDB" id="10415655at2759"/>